<keyword evidence="6" id="KW-1185">Reference proteome</keyword>
<dbReference type="PROSITE" id="PS51118">
    <property type="entry name" value="HTH_HXLR"/>
    <property type="match status" value="1"/>
</dbReference>
<evidence type="ECO:0000313" key="5">
    <source>
        <dbReference type="EMBL" id="ARU56823.1"/>
    </source>
</evidence>
<protein>
    <submittedName>
        <fullName evidence="5">HxlR family transcriptional regulator</fullName>
    </submittedName>
</protein>
<organism evidence="5 6">
    <name type="scientific">Oleiphilus messinensis</name>
    <dbReference type="NCBI Taxonomy" id="141451"/>
    <lineage>
        <taxon>Bacteria</taxon>
        <taxon>Pseudomonadati</taxon>
        <taxon>Pseudomonadota</taxon>
        <taxon>Gammaproteobacteria</taxon>
        <taxon>Oceanospirillales</taxon>
        <taxon>Oleiphilaceae</taxon>
        <taxon>Oleiphilus</taxon>
    </lineage>
</organism>
<keyword evidence="1" id="KW-0805">Transcription regulation</keyword>
<gene>
    <name evidence="5" type="ORF">OLMES_2773</name>
</gene>
<dbReference type="PANTHER" id="PTHR33204">
    <property type="entry name" value="TRANSCRIPTIONAL REGULATOR, MARR FAMILY"/>
    <property type="match status" value="1"/>
</dbReference>
<reference evidence="5 6" key="1">
    <citation type="submission" date="2017-05" db="EMBL/GenBank/DDBJ databases">
        <title>Genomic insights into alkan degradation activity of Oleiphilus messinensis.</title>
        <authorList>
            <person name="Kozyavkin S.A."/>
            <person name="Slesarev A.I."/>
            <person name="Golyshin P.N."/>
            <person name="Korzhenkov A."/>
            <person name="Golyshina O.N."/>
            <person name="Toshchakov S.V."/>
        </authorList>
    </citation>
    <scope>NUCLEOTIDE SEQUENCE [LARGE SCALE GENOMIC DNA]</scope>
    <source>
        <strain evidence="5 6">ME102</strain>
    </source>
</reference>
<dbReference type="GO" id="GO:0003677">
    <property type="term" value="F:DNA binding"/>
    <property type="evidence" value="ECO:0007669"/>
    <property type="project" value="UniProtKB-KW"/>
</dbReference>
<evidence type="ECO:0000259" key="4">
    <source>
        <dbReference type="PROSITE" id="PS51118"/>
    </source>
</evidence>
<keyword evidence="2" id="KW-0238">DNA-binding</keyword>
<feature type="domain" description="HTH hxlR-type" evidence="4">
    <location>
        <begin position="32"/>
        <end position="124"/>
    </location>
</feature>
<evidence type="ECO:0000313" key="6">
    <source>
        <dbReference type="Proteomes" id="UP000196027"/>
    </source>
</evidence>
<proteinExistence type="predicted"/>
<dbReference type="AlphaFoldDB" id="A0A1Y0IBR9"/>
<keyword evidence="3" id="KW-0804">Transcription</keyword>
<dbReference type="InterPro" id="IPR036388">
    <property type="entry name" value="WH-like_DNA-bd_sf"/>
</dbReference>
<sequence length="127" mass="14756">MIAYYIATQYVAQAFFKRNGRERNMNDKQPTRPIVALIDLLSKKWVLRMLWELNKGACTFRELQLRCGDVSPTIINRRIKDLHGAKLVSKSSSNGYKLTEQGEELIQLFYPVNEFATRWAAKISDEE</sequence>
<evidence type="ECO:0000256" key="1">
    <source>
        <dbReference type="ARBA" id="ARBA00023015"/>
    </source>
</evidence>
<dbReference type="Gene3D" id="1.10.10.10">
    <property type="entry name" value="Winged helix-like DNA-binding domain superfamily/Winged helix DNA-binding domain"/>
    <property type="match status" value="1"/>
</dbReference>
<name>A0A1Y0IBR9_9GAMM</name>
<dbReference type="InterPro" id="IPR002577">
    <property type="entry name" value="HTH_HxlR"/>
</dbReference>
<dbReference type="PANTHER" id="PTHR33204:SF37">
    <property type="entry name" value="HTH-TYPE TRANSCRIPTIONAL REGULATOR YODB"/>
    <property type="match status" value="1"/>
</dbReference>
<evidence type="ECO:0000256" key="3">
    <source>
        <dbReference type="ARBA" id="ARBA00023163"/>
    </source>
</evidence>
<accession>A0A1Y0IBR9</accession>
<evidence type="ECO:0000256" key="2">
    <source>
        <dbReference type="ARBA" id="ARBA00023125"/>
    </source>
</evidence>
<dbReference type="Proteomes" id="UP000196027">
    <property type="component" value="Chromosome"/>
</dbReference>
<dbReference type="EMBL" id="CP021425">
    <property type="protein sequence ID" value="ARU56823.1"/>
    <property type="molecule type" value="Genomic_DNA"/>
</dbReference>
<dbReference type="InterPro" id="IPR036390">
    <property type="entry name" value="WH_DNA-bd_sf"/>
</dbReference>
<dbReference type="KEGG" id="ome:OLMES_2773"/>
<dbReference type="Pfam" id="PF01638">
    <property type="entry name" value="HxlR"/>
    <property type="match status" value="1"/>
</dbReference>
<dbReference type="SUPFAM" id="SSF46785">
    <property type="entry name" value="Winged helix' DNA-binding domain"/>
    <property type="match status" value="1"/>
</dbReference>